<evidence type="ECO:0000313" key="20">
    <source>
        <dbReference type="EMBL" id="KKY22679.1"/>
    </source>
</evidence>
<dbReference type="GO" id="GO:0006541">
    <property type="term" value="P:glutamine metabolic process"/>
    <property type="evidence" value="ECO:0007669"/>
    <property type="project" value="InterPro"/>
</dbReference>
<evidence type="ECO:0000256" key="17">
    <source>
        <dbReference type="ARBA" id="ARBA00049285"/>
    </source>
</evidence>
<dbReference type="Proteomes" id="UP000053317">
    <property type="component" value="Unassembled WGS sequence"/>
</dbReference>
<proteinExistence type="inferred from homology"/>
<evidence type="ECO:0000256" key="14">
    <source>
        <dbReference type="ARBA" id="ARBA00044334"/>
    </source>
</evidence>
<dbReference type="GO" id="GO:0004088">
    <property type="term" value="F:carbamoyl-phosphate synthase (glutamine-hydrolyzing) activity"/>
    <property type="evidence" value="ECO:0007669"/>
    <property type="project" value="UniProtKB-EC"/>
</dbReference>
<dbReference type="GO" id="GO:0006526">
    <property type="term" value="P:L-arginine biosynthetic process"/>
    <property type="evidence" value="ECO:0007669"/>
    <property type="project" value="UniProtKB-KW"/>
</dbReference>
<protein>
    <recommendedName>
        <fullName evidence="13">Carbamoyl phosphate synthase arginine-specific small chain</fullName>
        <ecNumber evidence="4">6.3.5.5</ecNumber>
    </recommendedName>
    <alternativeName>
        <fullName evidence="15">Arginine-specific carbamoyl phosphate synthetase, glutamine chain</fullName>
    </alternativeName>
    <alternativeName>
        <fullName evidence="14">Glutamine-dependent carbamoyl phosphate synthetase</fullName>
    </alternativeName>
</protein>
<dbReference type="PROSITE" id="PS51273">
    <property type="entry name" value="GATASE_TYPE_1"/>
    <property type="match status" value="1"/>
</dbReference>
<dbReference type="Gene3D" id="3.50.30.20">
    <property type="entry name" value="Carbamoyl-phosphate synthase small subunit, N-terminal domain"/>
    <property type="match status" value="1"/>
</dbReference>
<evidence type="ECO:0000256" key="10">
    <source>
        <dbReference type="ARBA" id="ARBA00022962"/>
    </source>
</evidence>
<keyword evidence="21" id="KW-1185">Reference proteome</keyword>
<dbReference type="EC" id="6.3.5.5" evidence="4"/>
<keyword evidence="5" id="KW-0055">Arginine biosynthesis</keyword>
<dbReference type="GO" id="GO:0005951">
    <property type="term" value="C:carbamoyl-phosphate synthase complex"/>
    <property type="evidence" value="ECO:0007669"/>
    <property type="project" value="TreeGrafter"/>
</dbReference>
<evidence type="ECO:0000256" key="16">
    <source>
        <dbReference type="ARBA" id="ARBA00048816"/>
    </source>
</evidence>
<dbReference type="GO" id="GO:0005524">
    <property type="term" value="F:ATP binding"/>
    <property type="evidence" value="ECO:0007669"/>
    <property type="project" value="UniProtKB-KW"/>
</dbReference>
<dbReference type="EMBL" id="LCWF01000074">
    <property type="protein sequence ID" value="KKY22679.1"/>
    <property type="molecule type" value="Genomic_DNA"/>
</dbReference>
<dbReference type="PRINTS" id="PR00096">
    <property type="entry name" value="GATASE"/>
</dbReference>
<comment type="function">
    <text evidence="11">Small subunit of the arginine-specific carbamoyl phosphate synthase (CPSase). CPSase catalyzes the formation of carbamoyl phosphate from the ammonia moiety of glutamine, carbonate, and phosphate donated by ATP, the first step of the arginine biosynthetic pathway. The small subunit (glutamine amidotransferase) binds and cleaves glutamine to supply the large subunit with the substrate ammonia.</text>
</comment>
<evidence type="ECO:0000256" key="13">
    <source>
        <dbReference type="ARBA" id="ARBA00044168"/>
    </source>
</evidence>
<dbReference type="PANTHER" id="PTHR11405">
    <property type="entry name" value="CARBAMOYLTRANSFERASE FAMILY MEMBER"/>
    <property type="match status" value="1"/>
</dbReference>
<dbReference type="InterPro" id="IPR035686">
    <property type="entry name" value="CPSase_GATase1"/>
</dbReference>
<evidence type="ECO:0000259" key="19">
    <source>
        <dbReference type="SMART" id="SM01097"/>
    </source>
</evidence>
<dbReference type="NCBIfam" id="NF009475">
    <property type="entry name" value="PRK12838.1"/>
    <property type="match status" value="1"/>
</dbReference>
<evidence type="ECO:0000256" key="15">
    <source>
        <dbReference type="ARBA" id="ARBA00044340"/>
    </source>
</evidence>
<dbReference type="InterPro" id="IPR006274">
    <property type="entry name" value="CarbamoylP_synth_ssu"/>
</dbReference>
<evidence type="ECO:0000256" key="5">
    <source>
        <dbReference type="ARBA" id="ARBA00022571"/>
    </source>
</evidence>
<evidence type="ECO:0000256" key="11">
    <source>
        <dbReference type="ARBA" id="ARBA00043861"/>
    </source>
</evidence>
<feature type="domain" description="Carbamoyl-phosphate synthase small subunit N-terminal" evidence="19">
    <location>
        <begin position="54"/>
        <end position="193"/>
    </location>
</feature>
<accession>A0A0G2EJY4</accession>
<keyword evidence="9" id="KW-0067">ATP-binding</keyword>
<comment type="subcellular location">
    <subcellularLocation>
        <location evidence="1">Mitochondrion matrix</location>
    </subcellularLocation>
</comment>
<dbReference type="Pfam" id="PF00988">
    <property type="entry name" value="CPSase_sm_chain"/>
    <property type="match status" value="1"/>
</dbReference>
<evidence type="ECO:0000256" key="18">
    <source>
        <dbReference type="SAM" id="MobiDB-lite"/>
    </source>
</evidence>
<dbReference type="PRINTS" id="PR00097">
    <property type="entry name" value="ANTSNTHASEII"/>
</dbReference>
<dbReference type="InterPro" id="IPR029062">
    <property type="entry name" value="Class_I_gatase-like"/>
</dbReference>
<organism evidence="20 21">
    <name type="scientific">Phaeomoniella chlamydospora</name>
    <name type="common">Phaeoacremonium chlamydosporum</name>
    <dbReference type="NCBI Taxonomy" id="158046"/>
    <lineage>
        <taxon>Eukaryota</taxon>
        <taxon>Fungi</taxon>
        <taxon>Dikarya</taxon>
        <taxon>Ascomycota</taxon>
        <taxon>Pezizomycotina</taxon>
        <taxon>Eurotiomycetes</taxon>
        <taxon>Chaetothyriomycetidae</taxon>
        <taxon>Phaeomoniellales</taxon>
        <taxon>Phaeomoniellaceae</taxon>
        <taxon>Phaeomoniella</taxon>
    </lineage>
</organism>
<evidence type="ECO:0000256" key="12">
    <source>
        <dbReference type="ARBA" id="ARBA00044031"/>
    </source>
</evidence>
<dbReference type="InterPro" id="IPR036480">
    <property type="entry name" value="CarbP_synth_ssu_N_sf"/>
</dbReference>
<dbReference type="NCBIfam" id="TIGR01368">
    <property type="entry name" value="CPSaseIIsmall"/>
    <property type="match status" value="1"/>
</dbReference>
<dbReference type="GO" id="GO:0006207">
    <property type="term" value="P:'de novo' pyrimidine nucleobase biosynthetic process"/>
    <property type="evidence" value="ECO:0007669"/>
    <property type="project" value="InterPro"/>
</dbReference>
<dbReference type="PRINTS" id="PR00099">
    <property type="entry name" value="CPSGATASE"/>
</dbReference>
<comment type="subunit">
    <text evidence="12">Heterodimer composed of 2 chains; the small (or glutamine) chain promotes the hydrolysis of glutamine to ammonia, which is used by the large (or ammonia) chain to synthesize carbamoyl phosphate.</text>
</comment>
<keyword evidence="8" id="KW-0547">Nucleotide-binding</keyword>
<dbReference type="CDD" id="cd01744">
    <property type="entry name" value="GATase1_CPSase"/>
    <property type="match status" value="1"/>
</dbReference>
<dbReference type="SUPFAM" id="SSF52021">
    <property type="entry name" value="Carbamoyl phosphate synthetase, small subunit N-terminal domain"/>
    <property type="match status" value="1"/>
</dbReference>
<reference evidence="20 21" key="1">
    <citation type="submission" date="2015-05" db="EMBL/GenBank/DDBJ databases">
        <title>Distinctive expansion of gene families associated with plant cell wall degradation and secondary metabolism in the genomes of grapevine trunk pathogens.</title>
        <authorList>
            <person name="Lawrence D.P."/>
            <person name="Travadon R."/>
            <person name="Rolshausen P.E."/>
            <person name="Baumgartner K."/>
        </authorList>
    </citation>
    <scope>NUCLEOTIDE SEQUENCE [LARGE SCALE GENOMIC DNA]</scope>
    <source>
        <strain evidence="20">UCRPC4</strain>
    </source>
</reference>
<dbReference type="GO" id="GO:0005759">
    <property type="term" value="C:mitochondrial matrix"/>
    <property type="evidence" value="ECO:0007669"/>
    <property type="project" value="UniProtKB-SubCell"/>
</dbReference>
<evidence type="ECO:0000256" key="3">
    <source>
        <dbReference type="ARBA" id="ARBA00007800"/>
    </source>
</evidence>
<feature type="region of interest" description="Disordered" evidence="18">
    <location>
        <begin position="31"/>
        <end position="52"/>
    </location>
</feature>
<comment type="catalytic activity">
    <reaction evidence="17">
        <text>L-glutamine + H2O = L-glutamate + NH4(+)</text>
        <dbReference type="Rhea" id="RHEA:15889"/>
        <dbReference type="ChEBI" id="CHEBI:15377"/>
        <dbReference type="ChEBI" id="CHEBI:28938"/>
        <dbReference type="ChEBI" id="CHEBI:29985"/>
        <dbReference type="ChEBI" id="CHEBI:58359"/>
    </reaction>
</comment>
<reference evidence="20 21" key="2">
    <citation type="submission" date="2015-05" db="EMBL/GenBank/DDBJ databases">
        <authorList>
            <person name="Morales-Cruz A."/>
            <person name="Amrine K.C."/>
            <person name="Cantu D."/>
        </authorList>
    </citation>
    <scope>NUCLEOTIDE SEQUENCE [LARGE SCALE GENOMIC DNA]</scope>
    <source>
        <strain evidence="20">UCRPC4</strain>
    </source>
</reference>
<evidence type="ECO:0000256" key="1">
    <source>
        <dbReference type="ARBA" id="ARBA00004305"/>
    </source>
</evidence>
<dbReference type="FunFam" id="3.40.50.880:FF:000016">
    <property type="entry name" value="Carbamoyl-phosphate synthase arginine-specific small chain"/>
    <property type="match status" value="1"/>
</dbReference>
<dbReference type="SUPFAM" id="SSF52317">
    <property type="entry name" value="Class I glutamine amidotransferase-like"/>
    <property type="match status" value="1"/>
</dbReference>
<gene>
    <name evidence="20" type="ORF">UCRPC4_g03181</name>
</gene>
<evidence type="ECO:0000256" key="4">
    <source>
        <dbReference type="ARBA" id="ARBA00012738"/>
    </source>
</evidence>
<comment type="similarity">
    <text evidence="3">Belongs to the CarA family.</text>
</comment>
<evidence type="ECO:0000313" key="21">
    <source>
        <dbReference type="Proteomes" id="UP000053317"/>
    </source>
</evidence>
<evidence type="ECO:0000256" key="8">
    <source>
        <dbReference type="ARBA" id="ARBA00022741"/>
    </source>
</evidence>
<dbReference type="SMART" id="SM01097">
    <property type="entry name" value="CPSase_sm_chain"/>
    <property type="match status" value="1"/>
</dbReference>
<comment type="caution">
    <text evidence="20">The sequence shown here is derived from an EMBL/GenBank/DDBJ whole genome shotgun (WGS) entry which is preliminary data.</text>
</comment>
<name>A0A0G2EJY4_PHACM</name>
<dbReference type="Pfam" id="PF00117">
    <property type="entry name" value="GATase"/>
    <property type="match status" value="1"/>
</dbReference>
<dbReference type="OrthoDB" id="434at2759"/>
<keyword evidence="7" id="KW-0028">Amino-acid biosynthesis</keyword>
<keyword evidence="10" id="KW-0315">Glutamine amidotransferase</keyword>
<dbReference type="InterPro" id="IPR002474">
    <property type="entry name" value="CarbamoylP_synth_ssu_N"/>
</dbReference>
<comment type="pathway">
    <text evidence="2">Amino-acid biosynthesis; L-arginine biosynthesis; carbamoyl phosphate from bicarbonate: step 1/1.</text>
</comment>
<dbReference type="AlphaFoldDB" id="A0A0G2EJY4"/>
<evidence type="ECO:0000256" key="7">
    <source>
        <dbReference type="ARBA" id="ARBA00022605"/>
    </source>
</evidence>
<dbReference type="HAMAP" id="MF_01209">
    <property type="entry name" value="CPSase_S_chain"/>
    <property type="match status" value="1"/>
</dbReference>
<dbReference type="Gene3D" id="3.40.50.880">
    <property type="match status" value="1"/>
</dbReference>
<keyword evidence="6" id="KW-0436">Ligase</keyword>
<dbReference type="InterPro" id="IPR017926">
    <property type="entry name" value="GATASE"/>
</dbReference>
<sequence>MFARLFRPSQLGPQAAKSFKVQRAQARFYANVENTTPRSPPTPSRQRATPVSHDRATFTIRDGPVFSGKSFGAKTNISGEAVFTTSLVGYPESLTDPSYRGQILVFTQPLIGNYGVPSSVRDENGLLKYFESPNIQASGVVVADVAEHYSHWTAVESLSEWCAREGVPAISGVDTRAIVTYLREQGSSLARITIGEEYDADQDEAFVDPEQINLVRRVSTKAPFHVSAANPIAHVAVIDCGVKENILRSLVSRGASVTAFPYDYPIHKVAHHFDGVFISNGPGDPTHCQETVYHLRKLMDSSQMPIFGICLGHQLLALAAGAKTIKLKYGNRAHNIPALDLTTGRCHITSQNHGYAVDTSTLSSEWKPYFTNLNDDSNEGMIHKSRPIFSTQFHPEAKGGPLDSSYLFDMYLDNVQKYKNNQVAFQPNRDSRPNALLVDLLSKERVGVAPTQGMAYMARAAQTSERAAGPEVTAAA</sequence>
<dbReference type="PANTHER" id="PTHR11405:SF4">
    <property type="entry name" value="CARBAMOYL-PHOSPHATE SYNTHASE ARGININE-SPECIFIC SMALL CHAIN"/>
    <property type="match status" value="1"/>
</dbReference>
<evidence type="ECO:0000256" key="2">
    <source>
        <dbReference type="ARBA" id="ARBA00005077"/>
    </source>
</evidence>
<comment type="catalytic activity">
    <reaction evidence="16">
        <text>hydrogencarbonate + L-glutamine + 2 ATP + H2O = carbamoyl phosphate + L-glutamate + 2 ADP + phosphate + 2 H(+)</text>
        <dbReference type="Rhea" id="RHEA:18633"/>
        <dbReference type="ChEBI" id="CHEBI:15377"/>
        <dbReference type="ChEBI" id="CHEBI:15378"/>
        <dbReference type="ChEBI" id="CHEBI:17544"/>
        <dbReference type="ChEBI" id="CHEBI:29985"/>
        <dbReference type="ChEBI" id="CHEBI:30616"/>
        <dbReference type="ChEBI" id="CHEBI:43474"/>
        <dbReference type="ChEBI" id="CHEBI:58228"/>
        <dbReference type="ChEBI" id="CHEBI:58359"/>
        <dbReference type="ChEBI" id="CHEBI:456216"/>
        <dbReference type="EC" id="6.3.5.5"/>
    </reaction>
</comment>
<evidence type="ECO:0000256" key="9">
    <source>
        <dbReference type="ARBA" id="ARBA00022840"/>
    </source>
</evidence>
<dbReference type="FunFam" id="3.50.30.20:FF:000003">
    <property type="entry name" value="Carbamoyl-phosphate synthase arginine-specific small chain"/>
    <property type="match status" value="1"/>
</dbReference>
<evidence type="ECO:0000256" key="6">
    <source>
        <dbReference type="ARBA" id="ARBA00022598"/>
    </source>
</evidence>